<dbReference type="Proteomes" id="UP000820818">
    <property type="component" value="Linkage Group LG1"/>
</dbReference>
<accession>A0AAD5L623</accession>
<keyword evidence="2" id="KW-1185">Reference proteome</keyword>
<proteinExistence type="predicted"/>
<name>A0AAD5L623_9CRUS</name>
<evidence type="ECO:0000313" key="2">
    <source>
        <dbReference type="Proteomes" id="UP000820818"/>
    </source>
</evidence>
<organism evidence="1 2">
    <name type="scientific">Daphnia sinensis</name>
    <dbReference type="NCBI Taxonomy" id="1820382"/>
    <lineage>
        <taxon>Eukaryota</taxon>
        <taxon>Metazoa</taxon>
        <taxon>Ecdysozoa</taxon>
        <taxon>Arthropoda</taxon>
        <taxon>Crustacea</taxon>
        <taxon>Branchiopoda</taxon>
        <taxon>Diplostraca</taxon>
        <taxon>Cladocera</taxon>
        <taxon>Anomopoda</taxon>
        <taxon>Daphniidae</taxon>
        <taxon>Daphnia</taxon>
        <taxon>Daphnia similis group</taxon>
    </lineage>
</organism>
<comment type="caution">
    <text evidence="1">The sequence shown here is derived from an EMBL/GenBank/DDBJ whole genome shotgun (WGS) entry which is preliminary data.</text>
</comment>
<gene>
    <name evidence="1" type="ORF">GHT06_009697</name>
</gene>
<sequence>MLTVRCVKITTAAVPFFALFLLLPIILKVSQESGRPLMCYKCWADKSNEGEMSVWDRPWCLLDQKHPEAMAETIVCQSTEAYCGIYYHEKQDHEEDGASAIFVRGCQEDRRRPSLFIGNLQSMIYGTPTGRKFTVADPLRNTSHIYLAFDQACTTPLCNSWTDHTRQWGWINWLKEAYTFHCPGLPGQYSDGTVEDKTTNPTNS</sequence>
<dbReference type="EMBL" id="WJBH02000001">
    <property type="protein sequence ID" value="KAI9565899.1"/>
    <property type="molecule type" value="Genomic_DNA"/>
</dbReference>
<protein>
    <submittedName>
        <fullName evidence="1">Uncharacterized protein</fullName>
    </submittedName>
</protein>
<reference evidence="1 2" key="1">
    <citation type="submission" date="2022-05" db="EMBL/GenBank/DDBJ databases">
        <title>A multi-omics perspective on studying reproductive biology in Daphnia sinensis.</title>
        <authorList>
            <person name="Jia J."/>
        </authorList>
    </citation>
    <scope>NUCLEOTIDE SEQUENCE [LARGE SCALE GENOMIC DNA]</scope>
    <source>
        <strain evidence="1 2">WSL</strain>
    </source>
</reference>
<evidence type="ECO:0000313" key="1">
    <source>
        <dbReference type="EMBL" id="KAI9565899.1"/>
    </source>
</evidence>
<dbReference type="AlphaFoldDB" id="A0AAD5L623"/>